<feature type="transmembrane region" description="Helical" evidence="1">
    <location>
        <begin position="68"/>
        <end position="86"/>
    </location>
</feature>
<organism evidence="2 3">
    <name type="scientific">Roseimaritima multifibrata</name>
    <dbReference type="NCBI Taxonomy" id="1930274"/>
    <lineage>
        <taxon>Bacteria</taxon>
        <taxon>Pseudomonadati</taxon>
        <taxon>Planctomycetota</taxon>
        <taxon>Planctomycetia</taxon>
        <taxon>Pirellulales</taxon>
        <taxon>Pirellulaceae</taxon>
        <taxon>Roseimaritima</taxon>
    </lineage>
</organism>
<evidence type="ECO:0000256" key="1">
    <source>
        <dbReference type="SAM" id="Phobius"/>
    </source>
</evidence>
<feature type="transmembrane region" description="Helical" evidence="1">
    <location>
        <begin position="316"/>
        <end position="336"/>
    </location>
</feature>
<feature type="transmembrane region" description="Helical" evidence="1">
    <location>
        <begin position="91"/>
        <end position="111"/>
    </location>
</feature>
<dbReference type="Pfam" id="PF13687">
    <property type="entry name" value="DUF4153"/>
    <property type="match status" value="1"/>
</dbReference>
<feature type="transmembrane region" description="Helical" evidence="1">
    <location>
        <begin position="117"/>
        <end position="139"/>
    </location>
</feature>
<feature type="transmembrane region" description="Helical" evidence="1">
    <location>
        <begin position="249"/>
        <end position="269"/>
    </location>
</feature>
<dbReference type="AlphaFoldDB" id="A0A517MJK7"/>
<keyword evidence="1" id="KW-0812">Transmembrane</keyword>
<protein>
    <submittedName>
        <fullName evidence="2">Uncharacterized protein</fullName>
    </submittedName>
</protein>
<dbReference type="KEGG" id="rml:FF011L_38470"/>
<name>A0A517MJK7_9BACT</name>
<sequence length="523" mass="59462">MYKNPIRPLWERWEESPINFKEIAAVIAIVAVSDRLIYHSGGYSGYAVALAAIAILIAFGVYRPRFGIPTVACITILAMLILRLVWQGSGLAFWIGLGMIPAFVYALANFVPYTPDWLYYVGSLPLISYRRIACYLDGYYHGRQQTNPKRWLNLGLPLVVLILFGGIFILANPSLIEYVSNAATRFGNSLIDLLKNLSVAEILFCMMVGYLGFGSVRPRLVKPRPEITTLATAAEEQPSSLYVPFRNSLLTVVALFGVYLCFEFSTLWFRDFPEGFYYAGYAHRGAAWLTIALGLATVVLSFIFRGDTLLDPRRSLLRKLAWAWSLQNLLLALSVYNRMAIYIDFNGMTRMRTIGLFGITTVLVGFVFVLIKIIQERSFLWLLRRQLWVLSLAVVIYALLPVDWLVHRYNVKQVMAGEIAPAVQISVHPINNEGYLALFPLLNHDDEIVRNGIQAMLAKRYQFLQSQRQDSVHQTKWTAYQGAEVTLWNRLTAEQAVFQSYLDDQAAQDLAIKMFDQHVAEWY</sequence>
<keyword evidence="3" id="KW-1185">Reference proteome</keyword>
<accession>A0A517MJK7</accession>
<feature type="transmembrane region" description="Helical" evidence="1">
    <location>
        <begin position="387"/>
        <end position="406"/>
    </location>
</feature>
<feature type="transmembrane region" description="Helical" evidence="1">
    <location>
        <begin position="281"/>
        <end position="304"/>
    </location>
</feature>
<reference evidence="2 3" key="1">
    <citation type="submission" date="2019-02" db="EMBL/GenBank/DDBJ databases">
        <title>Deep-cultivation of Planctomycetes and their phenomic and genomic characterization uncovers novel biology.</title>
        <authorList>
            <person name="Wiegand S."/>
            <person name="Jogler M."/>
            <person name="Boedeker C."/>
            <person name="Pinto D."/>
            <person name="Vollmers J."/>
            <person name="Rivas-Marin E."/>
            <person name="Kohn T."/>
            <person name="Peeters S.H."/>
            <person name="Heuer A."/>
            <person name="Rast P."/>
            <person name="Oberbeckmann S."/>
            <person name="Bunk B."/>
            <person name="Jeske O."/>
            <person name="Meyerdierks A."/>
            <person name="Storesund J.E."/>
            <person name="Kallscheuer N."/>
            <person name="Luecker S."/>
            <person name="Lage O.M."/>
            <person name="Pohl T."/>
            <person name="Merkel B.J."/>
            <person name="Hornburger P."/>
            <person name="Mueller R.-W."/>
            <person name="Bruemmer F."/>
            <person name="Labrenz M."/>
            <person name="Spormann A.M."/>
            <person name="Op den Camp H."/>
            <person name="Overmann J."/>
            <person name="Amann R."/>
            <person name="Jetten M.S.M."/>
            <person name="Mascher T."/>
            <person name="Medema M.H."/>
            <person name="Devos D.P."/>
            <person name="Kaster A.-K."/>
            <person name="Ovreas L."/>
            <person name="Rohde M."/>
            <person name="Galperin M.Y."/>
            <person name="Jogler C."/>
        </authorList>
    </citation>
    <scope>NUCLEOTIDE SEQUENCE [LARGE SCALE GENOMIC DNA]</scope>
    <source>
        <strain evidence="2 3">FF011L</strain>
    </source>
</reference>
<evidence type="ECO:0000313" key="3">
    <source>
        <dbReference type="Proteomes" id="UP000320672"/>
    </source>
</evidence>
<dbReference type="OrthoDB" id="230726at2"/>
<feature type="transmembrane region" description="Helical" evidence="1">
    <location>
        <begin position="45"/>
        <end position="62"/>
    </location>
</feature>
<dbReference type="Proteomes" id="UP000320672">
    <property type="component" value="Chromosome"/>
</dbReference>
<feature type="transmembrane region" description="Helical" evidence="1">
    <location>
        <begin position="193"/>
        <end position="213"/>
    </location>
</feature>
<gene>
    <name evidence="2" type="ORF">FF011L_38470</name>
</gene>
<dbReference type="EMBL" id="CP036262">
    <property type="protein sequence ID" value="QDS95063.1"/>
    <property type="molecule type" value="Genomic_DNA"/>
</dbReference>
<dbReference type="InterPro" id="IPR025291">
    <property type="entry name" value="DUF4153"/>
</dbReference>
<feature type="transmembrane region" description="Helical" evidence="1">
    <location>
        <begin position="151"/>
        <end position="173"/>
    </location>
</feature>
<proteinExistence type="predicted"/>
<evidence type="ECO:0000313" key="2">
    <source>
        <dbReference type="EMBL" id="QDS95063.1"/>
    </source>
</evidence>
<keyword evidence="1" id="KW-1133">Transmembrane helix</keyword>
<feature type="transmembrane region" description="Helical" evidence="1">
    <location>
        <begin position="356"/>
        <end position="375"/>
    </location>
</feature>
<dbReference type="RefSeq" id="WP_145352972.1">
    <property type="nucleotide sequence ID" value="NZ_CP036262.1"/>
</dbReference>
<keyword evidence="1" id="KW-0472">Membrane</keyword>